<evidence type="ECO:0000313" key="4">
    <source>
        <dbReference type="EMBL" id="MEX0406551.1"/>
    </source>
</evidence>
<gene>
    <name evidence="4" type="ORF">ABGN05_12810</name>
</gene>
<reference evidence="4 5" key="1">
    <citation type="submission" date="2024-05" db="EMBL/GenBank/DDBJ databases">
        <authorList>
            <person name="Jiang F."/>
        </authorList>
    </citation>
    <scope>NUCLEOTIDE SEQUENCE [LARGE SCALE GENOMIC DNA]</scope>
    <source>
        <strain evidence="4 5">LZ166</strain>
    </source>
</reference>
<keyword evidence="5" id="KW-1185">Reference proteome</keyword>
<dbReference type="PANTHER" id="PTHR47628:SF1">
    <property type="entry name" value="ALIPHATIC AMIDASE EXPRESSION-REGULATING PROTEIN"/>
    <property type="match status" value="1"/>
</dbReference>
<comment type="similarity">
    <text evidence="1">Belongs to the leucine-binding protein family.</text>
</comment>
<dbReference type="Proteomes" id="UP001556692">
    <property type="component" value="Unassembled WGS sequence"/>
</dbReference>
<evidence type="ECO:0000259" key="3">
    <source>
        <dbReference type="Pfam" id="PF13458"/>
    </source>
</evidence>
<dbReference type="SUPFAM" id="SSF53822">
    <property type="entry name" value="Periplasmic binding protein-like I"/>
    <property type="match status" value="1"/>
</dbReference>
<keyword evidence="2" id="KW-0732">Signal</keyword>
<dbReference type="CDD" id="cd06358">
    <property type="entry name" value="PBP1_NHase"/>
    <property type="match status" value="1"/>
</dbReference>
<dbReference type="InterPro" id="IPR028081">
    <property type="entry name" value="Leu-bd"/>
</dbReference>
<evidence type="ECO:0000256" key="1">
    <source>
        <dbReference type="ARBA" id="ARBA00010062"/>
    </source>
</evidence>
<evidence type="ECO:0000256" key="2">
    <source>
        <dbReference type="ARBA" id="ARBA00022729"/>
    </source>
</evidence>
<dbReference type="RefSeq" id="WP_367954446.1">
    <property type="nucleotide sequence ID" value="NZ_JBDPGJ010000003.1"/>
</dbReference>
<name>A0ABV3SJ75_9HYPH</name>
<dbReference type="EMBL" id="JBDPGJ010000003">
    <property type="protein sequence ID" value="MEX0406551.1"/>
    <property type="molecule type" value="Genomic_DNA"/>
</dbReference>
<dbReference type="InterPro" id="IPR028082">
    <property type="entry name" value="Peripla_BP_I"/>
</dbReference>
<comment type="caution">
    <text evidence="4">The sequence shown here is derived from an EMBL/GenBank/DDBJ whole genome shotgun (WGS) entry which is preliminary data.</text>
</comment>
<protein>
    <submittedName>
        <fullName evidence="4">Substrate-binding domain-containing protein</fullName>
    </submittedName>
</protein>
<dbReference type="Pfam" id="PF13458">
    <property type="entry name" value="Peripla_BP_6"/>
    <property type="match status" value="1"/>
</dbReference>
<dbReference type="PANTHER" id="PTHR47628">
    <property type="match status" value="1"/>
</dbReference>
<organism evidence="4 5">
    <name type="scientific">Aquibium pacificus</name>
    <dbReference type="NCBI Taxonomy" id="3153579"/>
    <lineage>
        <taxon>Bacteria</taxon>
        <taxon>Pseudomonadati</taxon>
        <taxon>Pseudomonadota</taxon>
        <taxon>Alphaproteobacteria</taxon>
        <taxon>Hyphomicrobiales</taxon>
        <taxon>Phyllobacteriaceae</taxon>
        <taxon>Aquibium</taxon>
    </lineage>
</organism>
<accession>A0ABV3SJ75</accession>
<evidence type="ECO:0000313" key="5">
    <source>
        <dbReference type="Proteomes" id="UP001556692"/>
    </source>
</evidence>
<proteinExistence type="inferred from homology"/>
<sequence length="374" mass="40851">MIQRSMLSGGATGGGYGRSFGIGMSDRPHFERSGRSRIAIMVPMSGSAGIWGPSCISCAQLAAEEINRHRGIGDREVELVFLDADDSVVDSAVETIGDLVDDGSVSAVVGMHVSSVRQRLNEVLRGRIPYVYTPLYEGNERAPGCFAIGETPAEQLAPAIRRLADTLSVRRWALVGNDYVWPRASHRFAKNSIVEAGGQVVFETYVPFGLEEPVELVEKVAAAKPDIVLLSLIGQEAVEFNRVFGAMRLDRSIVRFSTAIEENVLLATGADGTRRLYGASAYFSSLRSDANLSFVERYRTLHGDQAPVLNALGQSIYEGMHFYAALKDGKRARRAPIVYRSARGGTYFGNDRKENPIYLARADGHLFSVVERLA</sequence>
<dbReference type="Gene3D" id="3.40.50.2300">
    <property type="match status" value="2"/>
</dbReference>
<feature type="domain" description="Leucine-binding protein" evidence="3">
    <location>
        <begin position="37"/>
        <end position="326"/>
    </location>
</feature>